<evidence type="ECO:0000313" key="2">
    <source>
        <dbReference type="Proteomes" id="UP000319143"/>
    </source>
</evidence>
<dbReference type="EMBL" id="SJPV01000016">
    <property type="protein sequence ID" value="TWU31595.1"/>
    <property type="molecule type" value="Genomic_DNA"/>
</dbReference>
<dbReference type="OrthoDB" id="289974at2"/>
<comment type="caution">
    <text evidence="1">The sequence shown here is derived from an EMBL/GenBank/DDBJ whole genome shotgun (WGS) entry which is preliminary data.</text>
</comment>
<reference evidence="1 2" key="1">
    <citation type="submission" date="2019-02" db="EMBL/GenBank/DDBJ databases">
        <title>Deep-cultivation of Planctomycetes and their phenomic and genomic characterization uncovers novel biology.</title>
        <authorList>
            <person name="Wiegand S."/>
            <person name="Jogler M."/>
            <person name="Boedeker C."/>
            <person name="Pinto D."/>
            <person name="Vollmers J."/>
            <person name="Rivas-Marin E."/>
            <person name="Kohn T."/>
            <person name="Peeters S.H."/>
            <person name="Heuer A."/>
            <person name="Rast P."/>
            <person name="Oberbeckmann S."/>
            <person name="Bunk B."/>
            <person name="Jeske O."/>
            <person name="Meyerdierks A."/>
            <person name="Storesund J.E."/>
            <person name="Kallscheuer N."/>
            <person name="Luecker S."/>
            <person name="Lage O.M."/>
            <person name="Pohl T."/>
            <person name="Merkel B.J."/>
            <person name="Hornburger P."/>
            <person name="Mueller R.-W."/>
            <person name="Bruemmer F."/>
            <person name="Labrenz M."/>
            <person name="Spormann A.M."/>
            <person name="Op Den Camp H."/>
            <person name="Overmann J."/>
            <person name="Amann R."/>
            <person name="Jetten M.S.M."/>
            <person name="Mascher T."/>
            <person name="Medema M.H."/>
            <person name="Devos D.P."/>
            <person name="Kaster A.-K."/>
            <person name="Ovreas L."/>
            <person name="Rohde M."/>
            <person name="Galperin M.Y."/>
            <person name="Jogler C."/>
        </authorList>
    </citation>
    <scope>NUCLEOTIDE SEQUENCE [LARGE SCALE GENOMIC DNA]</scope>
    <source>
        <strain evidence="1 2">Poly41</strain>
    </source>
</reference>
<dbReference type="AlphaFoldDB" id="A0A5C6D6B1"/>
<dbReference type="Proteomes" id="UP000319143">
    <property type="component" value="Unassembled WGS sequence"/>
</dbReference>
<sequence length="98" mass="10852">MSESNWSQLTPGEPASYRIEVEGSLDETWSGRLGGMQIDTASRADKRPVTILTGTVRDQAVLMGVLNGLYQMHMQILSVNCTSCDESGWRMSGKRNEQ</sequence>
<proteinExistence type="predicted"/>
<accession>A0A5C6D6B1</accession>
<evidence type="ECO:0000313" key="1">
    <source>
        <dbReference type="EMBL" id="TWU31595.1"/>
    </source>
</evidence>
<gene>
    <name evidence="1" type="ORF">Poly41_61520</name>
</gene>
<organism evidence="1 2">
    <name type="scientific">Novipirellula artificiosorum</name>
    <dbReference type="NCBI Taxonomy" id="2528016"/>
    <lineage>
        <taxon>Bacteria</taxon>
        <taxon>Pseudomonadati</taxon>
        <taxon>Planctomycetota</taxon>
        <taxon>Planctomycetia</taxon>
        <taxon>Pirellulales</taxon>
        <taxon>Pirellulaceae</taxon>
        <taxon>Novipirellula</taxon>
    </lineage>
</organism>
<name>A0A5C6D6B1_9BACT</name>
<keyword evidence="2" id="KW-1185">Reference proteome</keyword>
<protein>
    <submittedName>
        <fullName evidence="1">Uncharacterized protein</fullName>
    </submittedName>
</protein>
<dbReference type="RefSeq" id="WP_146530871.1">
    <property type="nucleotide sequence ID" value="NZ_SJPV01000016.1"/>
</dbReference>